<dbReference type="GO" id="GO:0016747">
    <property type="term" value="F:acyltransferase activity, transferring groups other than amino-acyl groups"/>
    <property type="evidence" value="ECO:0007669"/>
    <property type="project" value="InterPro"/>
</dbReference>
<protein>
    <submittedName>
        <fullName evidence="2">N-acetyltransferase</fullName>
    </submittedName>
</protein>
<name>A0A1H2X2Z7_9BACL</name>
<feature type="domain" description="N-acetyltransferase" evidence="1">
    <location>
        <begin position="131"/>
        <end position="263"/>
    </location>
</feature>
<dbReference type="Proteomes" id="UP000182589">
    <property type="component" value="Unassembled WGS sequence"/>
</dbReference>
<evidence type="ECO:0000313" key="3">
    <source>
        <dbReference type="EMBL" id="SDW86874.1"/>
    </source>
</evidence>
<dbReference type="PROSITE" id="PS51186">
    <property type="entry name" value="GNAT"/>
    <property type="match status" value="1"/>
</dbReference>
<dbReference type="InterPro" id="IPR000182">
    <property type="entry name" value="GNAT_dom"/>
</dbReference>
<keyword evidence="4" id="KW-1185">Reference proteome</keyword>
<gene>
    <name evidence="2" type="ORF">Heshes_24760</name>
    <name evidence="3" type="ORF">SAMN04489725_1182</name>
</gene>
<dbReference type="STRING" id="89784.SAMN04489725_1182"/>
<dbReference type="InterPro" id="IPR016181">
    <property type="entry name" value="Acyl_CoA_acyltransferase"/>
</dbReference>
<evidence type="ECO:0000313" key="2">
    <source>
        <dbReference type="EMBL" id="GLV14792.1"/>
    </source>
</evidence>
<sequence>MFRKLTACDHDRVMPFLTRRPSQNLFLLGDIEAHGYDAPFQEVWGYIDDQGDVHTMLLRYFGSYIYSTETGEGSEEVVRILAANTAWTLLQGDSLSLATFRKAVGYIPSRTREFHFAERKPGAPRPSIDTSLVQEATLDHVDALLQLRRTIVEFADSTTTRESLRQSIQSRTGLHYFVPGEAGELASSASTVAENSLSAMVVGVCTRPLYRGQGYATQCLAKICETYDQRGKGLCLFYDNPKAGRIYQRLGFEEIGGWTQFYR</sequence>
<proteinExistence type="predicted"/>
<reference evidence="4" key="1">
    <citation type="submission" date="2016-10" db="EMBL/GenBank/DDBJ databases">
        <authorList>
            <person name="Varghese N."/>
        </authorList>
    </citation>
    <scope>NUCLEOTIDE SEQUENCE [LARGE SCALE GENOMIC DNA]</scope>
    <source>
        <strain evidence="4">DSM 12489</strain>
    </source>
</reference>
<evidence type="ECO:0000259" key="1">
    <source>
        <dbReference type="PROSITE" id="PS51186"/>
    </source>
</evidence>
<dbReference type="Proteomes" id="UP001157137">
    <property type="component" value="Unassembled WGS sequence"/>
</dbReference>
<organism evidence="3 4">
    <name type="scientific">Alicyclobacillus hesperidum</name>
    <dbReference type="NCBI Taxonomy" id="89784"/>
    <lineage>
        <taxon>Bacteria</taxon>
        <taxon>Bacillati</taxon>
        <taxon>Bacillota</taxon>
        <taxon>Bacilli</taxon>
        <taxon>Bacillales</taxon>
        <taxon>Alicyclobacillaceae</taxon>
        <taxon>Alicyclobacillus</taxon>
    </lineage>
</organism>
<reference evidence="2" key="3">
    <citation type="submission" date="2023-02" db="EMBL/GenBank/DDBJ databases">
        <title>Proposal of a novel subspecies: Alicyclobacillus hesperidum subspecies aegle.</title>
        <authorList>
            <person name="Goto K."/>
            <person name="Fujii T."/>
            <person name="Yasui K."/>
            <person name="Mochida K."/>
            <person name="Kato-Tanaka Y."/>
            <person name="Morohoshi S."/>
            <person name="An S.Y."/>
            <person name="Kasai H."/>
            <person name="Yokota A."/>
        </authorList>
    </citation>
    <scope>NUCLEOTIDE SEQUENCE</scope>
    <source>
        <strain evidence="2">DSM 12766</strain>
    </source>
</reference>
<dbReference type="EMBL" id="FNOJ01000018">
    <property type="protein sequence ID" value="SDW86874.1"/>
    <property type="molecule type" value="Genomic_DNA"/>
</dbReference>
<dbReference type="Gene3D" id="3.40.630.30">
    <property type="match status" value="1"/>
</dbReference>
<accession>A0A1H2X2Z7</accession>
<dbReference type="AlphaFoldDB" id="A0A1H2X2Z7"/>
<dbReference type="Pfam" id="PF00583">
    <property type="entry name" value="Acetyltransf_1"/>
    <property type="match status" value="1"/>
</dbReference>
<dbReference type="RefSeq" id="WP_040288746.1">
    <property type="nucleotide sequence ID" value="NZ_BSRA01000016.1"/>
</dbReference>
<dbReference type="EMBL" id="BSRA01000016">
    <property type="protein sequence ID" value="GLV14792.1"/>
    <property type="molecule type" value="Genomic_DNA"/>
</dbReference>
<evidence type="ECO:0000313" key="4">
    <source>
        <dbReference type="Proteomes" id="UP000182589"/>
    </source>
</evidence>
<reference evidence="3" key="2">
    <citation type="submission" date="2016-10" db="EMBL/GenBank/DDBJ databases">
        <authorList>
            <person name="de Groot N.N."/>
        </authorList>
    </citation>
    <scope>NUCLEOTIDE SEQUENCE [LARGE SCALE GENOMIC DNA]</scope>
    <source>
        <strain evidence="3">DSM 12489</strain>
    </source>
</reference>
<dbReference type="SUPFAM" id="SSF55729">
    <property type="entry name" value="Acyl-CoA N-acyltransferases (Nat)"/>
    <property type="match status" value="1"/>
</dbReference>